<reference evidence="7" key="1">
    <citation type="submission" date="2011-02" db="EMBL/GenBank/DDBJ databases">
        <title>The Genome Sequence of Capsaspora owczarzaki ATCC 30864.</title>
        <authorList>
            <person name="Russ C."/>
            <person name="Cuomo C."/>
            <person name="Burger G."/>
            <person name="Gray M.W."/>
            <person name="Holland P.W.H."/>
            <person name="King N."/>
            <person name="Lang F.B.F."/>
            <person name="Roger A.J."/>
            <person name="Ruiz-Trillo I."/>
            <person name="Young S.K."/>
            <person name="Zeng Q."/>
            <person name="Gargeya S."/>
            <person name="Alvarado L."/>
            <person name="Berlin A."/>
            <person name="Chapman S.B."/>
            <person name="Chen Z."/>
            <person name="Freedman E."/>
            <person name="Gellesch M."/>
            <person name="Goldberg J."/>
            <person name="Griggs A."/>
            <person name="Gujja S."/>
            <person name="Heilman E."/>
            <person name="Heiman D."/>
            <person name="Howarth C."/>
            <person name="Mehta T."/>
            <person name="Neiman D."/>
            <person name="Pearson M."/>
            <person name="Roberts A."/>
            <person name="Saif S."/>
            <person name="Shea T."/>
            <person name="Shenoy N."/>
            <person name="Sisk P."/>
            <person name="Stolte C."/>
            <person name="Sykes S."/>
            <person name="White J."/>
            <person name="Yandava C."/>
            <person name="Haas B."/>
            <person name="Nusbaum C."/>
            <person name="Birren B."/>
        </authorList>
    </citation>
    <scope>NUCLEOTIDE SEQUENCE</scope>
    <source>
        <strain evidence="7">ATCC 30864</strain>
    </source>
</reference>
<dbReference type="EMBL" id="KE346360">
    <property type="protein sequence ID" value="KJE89514.1"/>
    <property type="molecule type" value="Genomic_DNA"/>
</dbReference>
<dbReference type="OrthoDB" id="5348404at2759"/>
<feature type="transmembrane region" description="Helical" evidence="5">
    <location>
        <begin position="64"/>
        <end position="84"/>
    </location>
</feature>
<evidence type="ECO:0000313" key="7">
    <source>
        <dbReference type="Proteomes" id="UP000008743"/>
    </source>
</evidence>
<dbReference type="GO" id="GO:0016020">
    <property type="term" value="C:membrane"/>
    <property type="evidence" value="ECO:0007669"/>
    <property type="project" value="UniProtKB-SubCell"/>
</dbReference>
<comment type="subcellular location">
    <subcellularLocation>
        <location evidence="1">Membrane</location>
        <topology evidence="1">Multi-pass membrane protein</topology>
    </subcellularLocation>
</comment>
<evidence type="ECO:0000256" key="4">
    <source>
        <dbReference type="ARBA" id="ARBA00023136"/>
    </source>
</evidence>
<dbReference type="SMART" id="SM01417">
    <property type="entry name" value="Solute_trans_a"/>
    <property type="match status" value="1"/>
</dbReference>
<evidence type="ECO:0000256" key="3">
    <source>
        <dbReference type="ARBA" id="ARBA00022989"/>
    </source>
</evidence>
<feature type="transmembrane region" description="Helical" evidence="5">
    <location>
        <begin position="160"/>
        <end position="183"/>
    </location>
</feature>
<keyword evidence="3 5" id="KW-1133">Transmembrane helix</keyword>
<dbReference type="Proteomes" id="UP000008743">
    <property type="component" value="Unassembled WGS sequence"/>
</dbReference>
<evidence type="ECO:0000256" key="5">
    <source>
        <dbReference type="SAM" id="Phobius"/>
    </source>
</evidence>
<dbReference type="PANTHER" id="PTHR23423">
    <property type="entry name" value="ORGANIC SOLUTE TRANSPORTER-RELATED"/>
    <property type="match status" value="1"/>
</dbReference>
<evidence type="ECO:0000256" key="1">
    <source>
        <dbReference type="ARBA" id="ARBA00004141"/>
    </source>
</evidence>
<dbReference type="InParanoid" id="A0A0D2X0R4"/>
<dbReference type="Pfam" id="PF03619">
    <property type="entry name" value="Solute_trans_a"/>
    <property type="match status" value="1"/>
</dbReference>
<accession>A0A0D2X0R4</accession>
<gene>
    <name evidence="6" type="ORF">CAOG_000970</name>
</gene>
<feature type="transmembrane region" description="Helical" evidence="5">
    <location>
        <begin position="232"/>
        <end position="254"/>
    </location>
</feature>
<keyword evidence="7" id="KW-1185">Reference proteome</keyword>
<dbReference type="RefSeq" id="XP_004365841.2">
    <property type="nucleotide sequence ID" value="XM_004365784.2"/>
</dbReference>
<feature type="transmembrane region" description="Helical" evidence="5">
    <location>
        <begin position="274"/>
        <end position="291"/>
    </location>
</feature>
<feature type="transmembrane region" description="Helical" evidence="5">
    <location>
        <begin position="195"/>
        <end position="220"/>
    </location>
</feature>
<sequence>MRNGTSGESEPSVRELFDHPTTVFLAFVGVDCAAWLLLLCVFGWSILRHCRAVAPANAAYKTAIYFVICTPMIMATLSLACLFFPEAMVVSSMVQSTYEAVALWKFYVALRCLLGDVPHMHKVLGALPPKNYYSVLIFKLCCWHHGKFVMDESHFRTLRLCVLQICIVRPVVLLGSVILWSFGLYTYGNYSMSNGYLYITIINATSLLVTMWALLVIFFATRTILADFRIGLKFTAIKLVFLLAIVQSFVLSLYNNVFGLKGNIFTTHDQVESWLNWLLVIEMFLLSLLFAKAFPASEYEHVPEPGSLSLSAQDSVNGFTRGSERTPLIVRAPKGFV</sequence>
<dbReference type="AlphaFoldDB" id="A0A0D2X0R4"/>
<evidence type="ECO:0000313" key="6">
    <source>
        <dbReference type="EMBL" id="KJE89514.1"/>
    </source>
</evidence>
<feature type="transmembrane region" description="Helical" evidence="5">
    <location>
        <begin position="21"/>
        <end position="44"/>
    </location>
</feature>
<evidence type="ECO:0000256" key="2">
    <source>
        <dbReference type="ARBA" id="ARBA00022692"/>
    </source>
</evidence>
<proteinExistence type="predicted"/>
<keyword evidence="2 5" id="KW-0812">Transmembrane</keyword>
<dbReference type="eggNOG" id="KOG2641">
    <property type="taxonomic scope" value="Eukaryota"/>
</dbReference>
<keyword evidence="4 5" id="KW-0472">Membrane</keyword>
<organism evidence="6 7">
    <name type="scientific">Capsaspora owczarzaki (strain ATCC 30864)</name>
    <dbReference type="NCBI Taxonomy" id="595528"/>
    <lineage>
        <taxon>Eukaryota</taxon>
        <taxon>Filasterea</taxon>
        <taxon>Capsaspora</taxon>
    </lineage>
</organism>
<dbReference type="STRING" id="595528.A0A0D2X0R4"/>
<dbReference type="PhylomeDB" id="A0A0D2X0R4"/>
<protein>
    <submittedName>
        <fullName evidence="6">Uncharacterized protein</fullName>
    </submittedName>
</protein>
<dbReference type="InterPro" id="IPR005178">
    <property type="entry name" value="Ostalpha/TMEM184C"/>
</dbReference>
<name>A0A0D2X0R4_CAPO3</name>